<protein>
    <submittedName>
        <fullName evidence="1">Uncharacterized protein</fullName>
    </submittedName>
</protein>
<evidence type="ECO:0000313" key="1">
    <source>
        <dbReference type="EMBL" id="EJN61571.1"/>
    </source>
</evidence>
<name>J3JI61_9EURY</name>
<evidence type="ECO:0000313" key="2">
    <source>
        <dbReference type="Proteomes" id="UP000007813"/>
    </source>
</evidence>
<dbReference type="AlphaFoldDB" id="J3JI61"/>
<accession>J3JI61</accession>
<gene>
    <name evidence="1" type="ORF">HSB1_06120</name>
</gene>
<reference evidence="1 2" key="1">
    <citation type="journal article" date="2012" name="J. Bacteriol.">
        <title>Draft Genome Sequence of the Extremely Halophilic Archaeon Halogranum salarium B-1T.</title>
        <authorList>
            <person name="Kim K.K."/>
            <person name="Lee K.C."/>
            <person name="Lee J.S."/>
        </authorList>
    </citation>
    <scope>NUCLEOTIDE SEQUENCE [LARGE SCALE GENOMIC DNA]</scope>
    <source>
        <strain evidence="1 2">B-1</strain>
    </source>
</reference>
<dbReference type="Proteomes" id="UP000007813">
    <property type="component" value="Unassembled WGS sequence"/>
</dbReference>
<dbReference type="EMBL" id="ALJD01000002">
    <property type="protein sequence ID" value="EJN61571.1"/>
    <property type="molecule type" value="Genomic_DNA"/>
</dbReference>
<comment type="caution">
    <text evidence="1">The sequence shown here is derived from an EMBL/GenBank/DDBJ whole genome shotgun (WGS) entry which is preliminary data.</text>
</comment>
<proteinExistence type="predicted"/>
<organism evidence="1 2">
    <name type="scientific">Halogranum salarium B-1</name>
    <dbReference type="NCBI Taxonomy" id="1210908"/>
    <lineage>
        <taxon>Archaea</taxon>
        <taxon>Methanobacteriati</taxon>
        <taxon>Methanobacteriota</taxon>
        <taxon>Stenosarchaea group</taxon>
        <taxon>Halobacteria</taxon>
        <taxon>Halobacteriales</taxon>
        <taxon>Haloferacaceae</taxon>
    </lineage>
</organism>
<sequence>MVVSHTEHQFPALTISKRDEMTWKVVSVFELRSALEVETMPFRLSEEIANFGVHSYCG</sequence>